<keyword evidence="2" id="KW-1185">Reference proteome</keyword>
<proteinExistence type="predicted"/>
<organism evidence="1 2">
    <name type="scientific">Lasiodiplodia mahajangana</name>
    <dbReference type="NCBI Taxonomy" id="1108764"/>
    <lineage>
        <taxon>Eukaryota</taxon>
        <taxon>Fungi</taxon>
        <taxon>Dikarya</taxon>
        <taxon>Ascomycota</taxon>
        <taxon>Pezizomycotina</taxon>
        <taxon>Dothideomycetes</taxon>
        <taxon>Dothideomycetes incertae sedis</taxon>
        <taxon>Botryosphaeriales</taxon>
        <taxon>Botryosphaeriaceae</taxon>
        <taxon>Lasiodiplodia</taxon>
    </lineage>
</organism>
<name>A0ACC2JPB2_9PEZI</name>
<sequence>MSGNAVDSGSSTGGNTAKPPNPPTTLSSMYSFYHRNRESLESVPYSVSHGRIPLIFVTRTVRSAEEGKKKLRDLLDTRKIIEDISDWELELMTEVRRKGGS</sequence>
<dbReference type="Proteomes" id="UP001153332">
    <property type="component" value="Unassembled WGS sequence"/>
</dbReference>
<gene>
    <name evidence="1" type="ORF">O1611_g4531</name>
</gene>
<accession>A0ACC2JPB2</accession>
<reference evidence="1" key="1">
    <citation type="submission" date="2022-12" db="EMBL/GenBank/DDBJ databases">
        <title>Genome Sequence of Lasiodiplodia mahajangana.</title>
        <authorList>
            <person name="Buettner E."/>
        </authorList>
    </citation>
    <scope>NUCLEOTIDE SEQUENCE</scope>
    <source>
        <strain evidence="1">VT137</strain>
    </source>
</reference>
<evidence type="ECO:0000313" key="1">
    <source>
        <dbReference type="EMBL" id="KAJ8129102.1"/>
    </source>
</evidence>
<evidence type="ECO:0000313" key="2">
    <source>
        <dbReference type="Proteomes" id="UP001153332"/>
    </source>
</evidence>
<protein>
    <submittedName>
        <fullName evidence="1">Uncharacterized protein</fullName>
    </submittedName>
</protein>
<comment type="caution">
    <text evidence="1">The sequence shown here is derived from an EMBL/GenBank/DDBJ whole genome shotgun (WGS) entry which is preliminary data.</text>
</comment>
<dbReference type="EMBL" id="JAPUUL010000862">
    <property type="protein sequence ID" value="KAJ8129102.1"/>
    <property type="molecule type" value="Genomic_DNA"/>
</dbReference>